<feature type="domain" description="Flavodoxin-like" evidence="2">
    <location>
        <begin position="3"/>
        <end position="193"/>
    </location>
</feature>
<sequence>MKVLIVYYSTYGNVYKMAKFVAEGVKEVKGAEPVIRTVPELIPASVIDSREDMKAGKTMQKDVPMVTKDDFKEAGAIAFGTPTRFGNVSAQLKNQVDQLTSLWLSGELEGKPAGVFVSTASLHGGQETTILTLMAPLLHLGMILVGVPYSVKELFTTQAGGSPYGPGHVAGPDSQREIDQHEAIICRALGRRLAEFGLKLQGKNNNQ</sequence>
<name>A0ABQ0K186_9BACT</name>
<evidence type="ECO:0000256" key="1">
    <source>
        <dbReference type="ARBA" id="ARBA00006961"/>
    </source>
</evidence>
<evidence type="ECO:0000259" key="2">
    <source>
        <dbReference type="PROSITE" id="PS50902"/>
    </source>
</evidence>
<reference evidence="4" key="1">
    <citation type="journal article" date="2015" name="Genome Announc.">
        <title>Draft Genome Sequence of an Anaerobic Ammonium-Oxidizing Bacterium, "Candidatus Brocadia sinica".</title>
        <authorList>
            <person name="Oshiki M."/>
            <person name="Shinyako-Hata K."/>
            <person name="Satoh H."/>
            <person name="Okabe S."/>
        </authorList>
    </citation>
    <scope>NUCLEOTIDE SEQUENCE [LARGE SCALE GENOMIC DNA]</scope>
    <source>
        <strain evidence="4">JPN1</strain>
    </source>
</reference>
<dbReference type="InterPro" id="IPR010089">
    <property type="entry name" value="Flavoprotein_WrbA-like"/>
</dbReference>
<dbReference type="InterPro" id="IPR029039">
    <property type="entry name" value="Flavoprotein-like_sf"/>
</dbReference>
<dbReference type="InterPro" id="IPR005025">
    <property type="entry name" value="FMN_Rdtase-like_dom"/>
</dbReference>
<dbReference type="RefSeq" id="WP_052564658.1">
    <property type="nucleotide sequence ID" value="NZ_BAFN01000001.1"/>
</dbReference>
<dbReference type="EMBL" id="BAFN01000001">
    <property type="protein sequence ID" value="GAN34698.1"/>
    <property type="molecule type" value="Genomic_DNA"/>
</dbReference>
<protein>
    <submittedName>
        <fullName evidence="3">Transcription elongation factor protein</fullName>
    </submittedName>
</protein>
<dbReference type="SUPFAM" id="SSF52218">
    <property type="entry name" value="Flavoproteins"/>
    <property type="match status" value="1"/>
</dbReference>
<comment type="similarity">
    <text evidence="1">Belongs to the WrbA family.</text>
</comment>
<organism evidence="3 4">
    <name type="scientific">Candidatus Brocadia sinica JPN1</name>
    <dbReference type="NCBI Taxonomy" id="1197129"/>
    <lineage>
        <taxon>Bacteria</taxon>
        <taxon>Pseudomonadati</taxon>
        <taxon>Planctomycetota</taxon>
        <taxon>Candidatus Brocadiia</taxon>
        <taxon>Candidatus Brocadiales</taxon>
        <taxon>Candidatus Brocadiaceae</taxon>
        <taxon>Candidatus Brocadia</taxon>
    </lineage>
</organism>
<evidence type="ECO:0000313" key="3">
    <source>
        <dbReference type="EMBL" id="GAN34698.1"/>
    </source>
</evidence>
<keyword evidence="3" id="KW-0648">Protein biosynthesis</keyword>
<dbReference type="InterPro" id="IPR008254">
    <property type="entry name" value="Flavodoxin/NO_synth"/>
</dbReference>
<dbReference type="Pfam" id="PF03358">
    <property type="entry name" value="FMN_red"/>
    <property type="match status" value="1"/>
</dbReference>
<dbReference type="Proteomes" id="UP000032309">
    <property type="component" value="Unassembled WGS sequence"/>
</dbReference>
<dbReference type="PANTHER" id="PTHR30546">
    <property type="entry name" value="FLAVODOXIN-RELATED PROTEIN WRBA-RELATED"/>
    <property type="match status" value="1"/>
</dbReference>
<keyword evidence="3" id="KW-0251">Elongation factor</keyword>
<keyword evidence="4" id="KW-1185">Reference proteome</keyword>
<accession>A0ABQ0K186</accession>
<evidence type="ECO:0000313" key="4">
    <source>
        <dbReference type="Proteomes" id="UP000032309"/>
    </source>
</evidence>
<comment type="caution">
    <text evidence="3">The sequence shown here is derived from an EMBL/GenBank/DDBJ whole genome shotgun (WGS) entry which is preliminary data.</text>
</comment>
<proteinExistence type="inferred from homology"/>
<dbReference type="PROSITE" id="PS50902">
    <property type="entry name" value="FLAVODOXIN_LIKE"/>
    <property type="match status" value="1"/>
</dbReference>
<dbReference type="NCBIfam" id="TIGR01755">
    <property type="entry name" value="flav_wrbA"/>
    <property type="match status" value="1"/>
</dbReference>
<dbReference type="NCBIfam" id="NF002999">
    <property type="entry name" value="PRK03767.1"/>
    <property type="match status" value="1"/>
</dbReference>
<dbReference type="PANTHER" id="PTHR30546:SF23">
    <property type="entry name" value="FLAVOPROTEIN-LIKE PROTEIN YCP4-RELATED"/>
    <property type="match status" value="1"/>
</dbReference>
<dbReference type="Gene3D" id="3.40.50.360">
    <property type="match status" value="1"/>
</dbReference>
<gene>
    <name evidence="3" type="ORF">BROSI_A3241</name>
</gene>
<dbReference type="GO" id="GO:0003746">
    <property type="term" value="F:translation elongation factor activity"/>
    <property type="evidence" value="ECO:0007669"/>
    <property type="project" value="UniProtKB-KW"/>
</dbReference>